<evidence type="ECO:0000256" key="1">
    <source>
        <dbReference type="SAM" id="MobiDB-lite"/>
    </source>
</evidence>
<proteinExistence type="predicted"/>
<reference evidence="2 3" key="1">
    <citation type="journal article" date="2019" name="Commun. Biol.">
        <title>The bagworm genome reveals a unique fibroin gene that provides high tensile strength.</title>
        <authorList>
            <person name="Kono N."/>
            <person name="Nakamura H."/>
            <person name="Ohtoshi R."/>
            <person name="Tomita M."/>
            <person name="Numata K."/>
            <person name="Arakawa K."/>
        </authorList>
    </citation>
    <scope>NUCLEOTIDE SEQUENCE [LARGE SCALE GENOMIC DNA]</scope>
</reference>
<feature type="compositionally biased region" description="Basic residues" evidence="1">
    <location>
        <begin position="97"/>
        <end position="109"/>
    </location>
</feature>
<accession>A0A4C1YHC1</accession>
<comment type="caution">
    <text evidence="2">The sequence shown here is derived from an EMBL/GenBank/DDBJ whole genome shotgun (WGS) entry which is preliminary data.</text>
</comment>
<evidence type="ECO:0000313" key="2">
    <source>
        <dbReference type="EMBL" id="GBP73735.1"/>
    </source>
</evidence>
<sequence>MWPNVTGANTIELYQICRYRVSLKKITISERDKIYKYEHTSIRSSPSAVTAAVSRAVKGDLDKEDYITSFYARAVRRDRARGGTEIARATPGGALVRPRKERPGRRPPI</sequence>
<name>A0A4C1YHC1_EUMVA</name>
<dbReference type="AlphaFoldDB" id="A0A4C1YHC1"/>
<evidence type="ECO:0000313" key="3">
    <source>
        <dbReference type="Proteomes" id="UP000299102"/>
    </source>
</evidence>
<keyword evidence="3" id="KW-1185">Reference proteome</keyword>
<feature type="region of interest" description="Disordered" evidence="1">
    <location>
        <begin position="81"/>
        <end position="109"/>
    </location>
</feature>
<gene>
    <name evidence="2" type="ORF">EVAR_103197_1</name>
</gene>
<organism evidence="2 3">
    <name type="scientific">Eumeta variegata</name>
    <name type="common">Bagworm moth</name>
    <name type="synonym">Eumeta japonica</name>
    <dbReference type="NCBI Taxonomy" id="151549"/>
    <lineage>
        <taxon>Eukaryota</taxon>
        <taxon>Metazoa</taxon>
        <taxon>Ecdysozoa</taxon>
        <taxon>Arthropoda</taxon>
        <taxon>Hexapoda</taxon>
        <taxon>Insecta</taxon>
        <taxon>Pterygota</taxon>
        <taxon>Neoptera</taxon>
        <taxon>Endopterygota</taxon>
        <taxon>Lepidoptera</taxon>
        <taxon>Glossata</taxon>
        <taxon>Ditrysia</taxon>
        <taxon>Tineoidea</taxon>
        <taxon>Psychidae</taxon>
        <taxon>Oiketicinae</taxon>
        <taxon>Eumeta</taxon>
    </lineage>
</organism>
<dbReference type="EMBL" id="BGZK01001184">
    <property type="protein sequence ID" value="GBP73735.1"/>
    <property type="molecule type" value="Genomic_DNA"/>
</dbReference>
<dbReference type="Proteomes" id="UP000299102">
    <property type="component" value="Unassembled WGS sequence"/>
</dbReference>
<protein>
    <submittedName>
        <fullName evidence="2">Uncharacterized protein</fullName>
    </submittedName>
</protein>